<feature type="compositionally biased region" description="Basic and acidic residues" evidence="1">
    <location>
        <begin position="540"/>
        <end position="559"/>
    </location>
</feature>
<feature type="compositionally biased region" description="Basic and acidic residues" evidence="1">
    <location>
        <begin position="578"/>
        <end position="597"/>
    </location>
</feature>
<keyword evidence="5" id="KW-1185">Reference proteome</keyword>
<protein>
    <recommendedName>
        <fullName evidence="3">DCD domain-containing protein</fullName>
    </recommendedName>
</protein>
<reference evidence="4 5" key="1">
    <citation type="submission" date="2020-10" db="EMBL/GenBank/DDBJ databases">
        <title>The Coptis chinensis genome and diversification of protoberbering-type alkaloids.</title>
        <authorList>
            <person name="Wang B."/>
            <person name="Shu S."/>
            <person name="Song C."/>
            <person name="Liu Y."/>
        </authorList>
    </citation>
    <scope>NUCLEOTIDE SEQUENCE [LARGE SCALE GENOMIC DNA]</scope>
    <source>
        <strain evidence="4">HL-2020</strain>
        <tissue evidence="4">Leaf</tissue>
    </source>
</reference>
<feature type="compositionally biased region" description="Basic and acidic residues" evidence="1">
    <location>
        <begin position="114"/>
        <end position="140"/>
    </location>
</feature>
<accession>A0A835MDK7</accession>
<feature type="region of interest" description="Disordered" evidence="1">
    <location>
        <begin position="623"/>
        <end position="646"/>
    </location>
</feature>
<feature type="signal peptide" evidence="2">
    <location>
        <begin position="1"/>
        <end position="21"/>
    </location>
</feature>
<dbReference type="PROSITE" id="PS51222">
    <property type="entry name" value="DCD"/>
    <property type="match status" value="1"/>
</dbReference>
<evidence type="ECO:0000256" key="1">
    <source>
        <dbReference type="SAM" id="MobiDB-lite"/>
    </source>
</evidence>
<feature type="region of interest" description="Disordered" evidence="1">
    <location>
        <begin position="62"/>
        <end position="81"/>
    </location>
</feature>
<feature type="compositionally biased region" description="Basic and acidic residues" evidence="1">
    <location>
        <begin position="269"/>
        <end position="301"/>
    </location>
</feature>
<keyword evidence="2" id="KW-0732">Signal</keyword>
<feature type="compositionally biased region" description="Basic and acidic residues" evidence="1">
    <location>
        <begin position="323"/>
        <end position="359"/>
    </location>
</feature>
<evidence type="ECO:0000256" key="2">
    <source>
        <dbReference type="SAM" id="SignalP"/>
    </source>
</evidence>
<dbReference type="PANTHER" id="PTHR46444:SF3">
    <property type="entry name" value="DCD (DEVELOPMENT AND CELL DEATH) DOMAIN PROTEIN"/>
    <property type="match status" value="1"/>
</dbReference>
<dbReference type="Proteomes" id="UP000631114">
    <property type="component" value="Unassembled WGS sequence"/>
</dbReference>
<sequence length="884" mass="100578">MWLLSQVFLLSFLSFPFSVFARLHRYHVLKRKKKETTVELCCSHLHFEIWLAGKSMALGENNEEVGNEGDTSSKLVPSKLATRKSLKPKTKIVKKIRRQISTTAKKVKGSAEVPEPKQDAQGEGKKTESANSPKLEDGKKVGNAGEASAKLVPDKTGTPISLKPDPKIVNKSLTQISSKAKKAKGSPQVQGEKKGEKRDGKEVEIAHSPEAGGKKKVPNAGEASSKSVLSKTATLKSLKPGPKIVKKTSTQIPAMLKKSEGFPQVQGEKNYERREGKKEMNDNIPEAEDKKLDGEIKEKHTQAGNQIKITTQKSGVNKISRKMNREKNTTIEKSRRDEKKRPNSDNWDRDKGANAKHLRNQDREMLGGLIFMCNARTKPDCFRYEVMGVSLSKKEVVLGIKPGLKLFLYDFDSRLMYGIYKASSSGGMKLEQSAFGGAFPVQVRFKVHMDCYPLPESVFKKAIKENYDGNDKFKQELTVQQVKKLTELFHPLQQHRLDSHSFVQVPHAPVFYQPIPAFGVRENFKDRIEALPQVHRGLHSPRESRRNNTQFDNERDRLLHPPASIPQVHGKSVSRKSYSHEESRRNYNLSDHKREWQVHQPSSTLARVHREPVLKDPYSRDESRINYIPSDRGREHRSNYPASTRTQLHAEPISRDLYNFDESKRTYIPADREREQQSYHHVPASTPPHLHREPISRDPYPLDESRTYIPSDREREQRFHRSASTHVEIAPKQKEAAFHEPFFLTEKEYRTHGLRQLRRSSPPLATAPVPTSLDPYTKDFYLPYHPIALSKPYSPPRGKQVVSSESYYQAPRRETFLTDPSYADKNPIDYSHSNRIEDIGLYSRHASNVLSDYNQKHYVGGKAELGSIPVSSLYAFAGPSTTYN</sequence>
<gene>
    <name evidence="4" type="ORF">IFM89_037750</name>
</gene>
<feature type="compositionally biased region" description="Basic and acidic residues" evidence="1">
    <location>
        <begin position="191"/>
        <end position="207"/>
    </location>
</feature>
<proteinExistence type="predicted"/>
<feature type="compositionally biased region" description="Polar residues" evidence="1">
    <location>
        <begin position="302"/>
        <end position="317"/>
    </location>
</feature>
<organism evidence="4 5">
    <name type="scientific">Coptis chinensis</name>
    <dbReference type="NCBI Taxonomy" id="261450"/>
    <lineage>
        <taxon>Eukaryota</taxon>
        <taxon>Viridiplantae</taxon>
        <taxon>Streptophyta</taxon>
        <taxon>Embryophyta</taxon>
        <taxon>Tracheophyta</taxon>
        <taxon>Spermatophyta</taxon>
        <taxon>Magnoliopsida</taxon>
        <taxon>Ranunculales</taxon>
        <taxon>Ranunculaceae</taxon>
        <taxon>Coptidoideae</taxon>
        <taxon>Coptis</taxon>
    </lineage>
</organism>
<feature type="region of interest" description="Disordered" evidence="1">
    <location>
        <begin position="103"/>
        <end position="359"/>
    </location>
</feature>
<dbReference type="Pfam" id="PF10539">
    <property type="entry name" value="Dev_Cell_Death"/>
    <property type="match status" value="1"/>
</dbReference>
<dbReference type="OrthoDB" id="1920894at2759"/>
<name>A0A835MDK7_9MAGN</name>
<dbReference type="AlphaFoldDB" id="A0A835MDK7"/>
<dbReference type="InterPro" id="IPR013989">
    <property type="entry name" value="Dev_and_cell_death_domain"/>
</dbReference>
<feature type="compositionally biased region" description="Polar residues" evidence="1">
    <location>
        <begin position="222"/>
        <end position="235"/>
    </location>
</feature>
<evidence type="ECO:0000313" key="4">
    <source>
        <dbReference type="EMBL" id="KAF9623169.1"/>
    </source>
</evidence>
<comment type="caution">
    <text evidence="4">The sequence shown here is derived from an EMBL/GenBank/DDBJ whole genome shotgun (WGS) entry which is preliminary data.</text>
</comment>
<feature type="chain" id="PRO_5032953080" description="DCD domain-containing protein" evidence="2">
    <location>
        <begin position="22"/>
        <end position="884"/>
    </location>
</feature>
<feature type="region of interest" description="Disordered" evidence="1">
    <location>
        <begin position="679"/>
        <end position="703"/>
    </location>
</feature>
<feature type="domain" description="DCD" evidence="3">
    <location>
        <begin position="364"/>
        <end position="491"/>
    </location>
</feature>
<dbReference type="SMART" id="SM00767">
    <property type="entry name" value="DCD"/>
    <property type="match status" value="1"/>
</dbReference>
<evidence type="ECO:0000259" key="3">
    <source>
        <dbReference type="PROSITE" id="PS51222"/>
    </source>
</evidence>
<feature type="region of interest" description="Disordered" evidence="1">
    <location>
        <begin position="533"/>
        <end position="603"/>
    </location>
</feature>
<dbReference type="PANTHER" id="PTHR46444">
    <property type="entry name" value="DCD (DEVELOPMENT AND CELL DEATH) DOMAIN PROTEIN-RELATED"/>
    <property type="match status" value="1"/>
</dbReference>
<dbReference type="EMBL" id="JADFTS010000002">
    <property type="protein sequence ID" value="KAF9623169.1"/>
    <property type="molecule type" value="Genomic_DNA"/>
</dbReference>
<evidence type="ECO:0000313" key="5">
    <source>
        <dbReference type="Proteomes" id="UP000631114"/>
    </source>
</evidence>